<gene>
    <name evidence="7" type="ORF">TVY486_0402970</name>
</gene>
<keyword evidence="3" id="KW-0288">FMN</keyword>
<evidence type="ECO:0000256" key="2">
    <source>
        <dbReference type="ARBA" id="ARBA00022630"/>
    </source>
</evidence>
<dbReference type="Pfam" id="PF01207">
    <property type="entry name" value="Dus"/>
    <property type="match status" value="1"/>
</dbReference>
<protein>
    <submittedName>
        <fullName evidence="7">Putative tRNA-dihydrouridine synthase 4</fullName>
    </submittedName>
</protein>
<evidence type="ECO:0000256" key="3">
    <source>
        <dbReference type="ARBA" id="ARBA00022643"/>
    </source>
</evidence>
<keyword evidence="2" id="KW-0285">Flavoprotein</keyword>
<dbReference type="AlphaFoldDB" id="G0TUJ7"/>
<dbReference type="VEuPathDB" id="TriTrypDB:TvY486_0402970"/>
<dbReference type="InterPro" id="IPR035587">
    <property type="entry name" value="DUS-like_FMN-bd"/>
</dbReference>
<dbReference type="GO" id="GO:0050660">
    <property type="term" value="F:flavin adenine dinucleotide binding"/>
    <property type="evidence" value="ECO:0007669"/>
    <property type="project" value="InterPro"/>
</dbReference>
<keyword evidence="5" id="KW-0560">Oxidoreductase</keyword>
<dbReference type="PANTHER" id="PTHR11082">
    <property type="entry name" value="TRNA-DIHYDROURIDINE SYNTHASE"/>
    <property type="match status" value="1"/>
</dbReference>
<evidence type="ECO:0000259" key="6">
    <source>
        <dbReference type="Pfam" id="PF01207"/>
    </source>
</evidence>
<accession>G0TUJ7</accession>
<feature type="domain" description="DUS-like FMN-binding" evidence="6">
    <location>
        <begin position="104"/>
        <end position="333"/>
    </location>
</feature>
<dbReference type="EMBL" id="HE573020">
    <property type="protein sequence ID" value="CCC47631.1"/>
    <property type="molecule type" value="Genomic_DNA"/>
</dbReference>
<organism evidence="7">
    <name type="scientific">Trypanosoma vivax (strain Y486)</name>
    <dbReference type="NCBI Taxonomy" id="1055687"/>
    <lineage>
        <taxon>Eukaryota</taxon>
        <taxon>Discoba</taxon>
        <taxon>Euglenozoa</taxon>
        <taxon>Kinetoplastea</taxon>
        <taxon>Metakinetoplastina</taxon>
        <taxon>Trypanosomatida</taxon>
        <taxon>Trypanosomatidae</taxon>
        <taxon>Trypanosoma</taxon>
        <taxon>Duttonella</taxon>
    </lineage>
</organism>
<dbReference type="FunFam" id="3.20.20.70:FF:000221">
    <property type="entry name" value="tRNA-dihydrouridine synthase"/>
    <property type="match status" value="1"/>
</dbReference>
<dbReference type="SUPFAM" id="SSF51395">
    <property type="entry name" value="FMN-linked oxidoreductases"/>
    <property type="match status" value="1"/>
</dbReference>
<evidence type="ECO:0000313" key="7">
    <source>
        <dbReference type="EMBL" id="CCC47631.1"/>
    </source>
</evidence>
<name>G0TUJ7_TRYVY</name>
<reference evidence="7" key="1">
    <citation type="journal article" date="2012" name="Proc. Natl. Acad. Sci. U.S.A.">
        <title>Antigenic diversity is generated by distinct evolutionary mechanisms in African trypanosome species.</title>
        <authorList>
            <person name="Jackson A.P."/>
            <person name="Berry A."/>
            <person name="Aslett M."/>
            <person name="Allison H.C."/>
            <person name="Burton P."/>
            <person name="Vavrova-Anderson J."/>
            <person name="Brown R."/>
            <person name="Browne H."/>
            <person name="Corton N."/>
            <person name="Hauser H."/>
            <person name="Gamble J."/>
            <person name="Gilderthorp R."/>
            <person name="Marcello L."/>
            <person name="McQuillan J."/>
            <person name="Otto T.D."/>
            <person name="Quail M.A."/>
            <person name="Sanders M.J."/>
            <person name="van Tonder A."/>
            <person name="Ginger M.L."/>
            <person name="Field M.C."/>
            <person name="Barry J.D."/>
            <person name="Hertz-Fowler C."/>
            <person name="Berriman M."/>
        </authorList>
    </citation>
    <scope>NUCLEOTIDE SEQUENCE</scope>
    <source>
        <strain evidence="7">Y486</strain>
    </source>
</reference>
<evidence type="ECO:0000256" key="4">
    <source>
        <dbReference type="ARBA" id="ARBA00022694"/>
    </source>
</evidence>
<dbReference type="GO" id="GO:0005737">
    <property type="term" value="C:cytoplasm"/>
    <property type="evidence" value="ECO:0007669"/>
    <property type="project" value="UniProtKB-ARBA"/>
</dbReference>
<dbReference type="GO" id="GO:0017150">
    <property type="term" value="F:tRNA dihydrouridine synthase activity"/>
    <property type="evidence" value="ECO:0007669"/>
    <property type="project" value="InterPro"/>
</dbReference>
<evidence type="ECO:0000256" key="1">
    <source>
        <dbReference type="ARBA" id="ARBA00001917"/>
    </source>
</evidence>
<dbReference type="PROSITE" id="PS01136">
    <property type="entry name" value="UPF0034"/>
    <property type="match status" value="1"/>
</dbReference>
<sequence length="465" mass="51117">MRARHIARWNCSDFCVFSFPLFNITANVDEFNNTKRCPRVVSMDLPVYERSDLVAMLREAQTATIRFSAEHKGMLSDFSISKPAEHALYEHRVMSVYNSLVKLQAPMVRCSRPAFRKLCQLWGTDVSYTHMIMAESFSCSEAARQAEFSIYAGEKRLVTQLASSSGPTAAAAAALVASWCDAIDINCGCPQRWVMAEGLGAALLGRPEVVADTVRCVRNALGSGVELPCVVKMRVTDDIRRSVDFARQCEAAGAAWVTVHGRTPNCTPHATVKLDDIRVIRESLGIPVVANGGIDSPKTALQVALATGVGGVMSATGLLSNPACFYVQKHGEKLHLTPRRYDQVYGHREKEHTCSESVYTSARTCKERPTAEKGAEGDWGTVWPPGVPHCPVEVISDFIRLSCVTNLGAKATTMHLLKMAWNYLSPLERTFVAEMRSSFSVISAFQQLGLYVDEGKFPFPAKVPK</sequence>
<dbReference type="Gene3D" id="3.20.20.70">
    <property type="entry name" value="Aldolase class I"/>
    <property type="match status" value="1"/>
</dbReference>
<dbReference type="PANTHER" id="PTHR11082:SF31">
    <property type="entry name" value="TRNA-DIHYDROURIDINE(20A_20B) SYNTHASE [NAD(P)+]-LIKE"/>
    <property type="match status" value="1"/>
</dbReference>
<evidence type="ECO:0000256" key="5">
    <source>
        <dbReference type="ARBA" id="ARBA00023002"/>
    </source>
</evidence>
<dbReference type="InterPro" id="IPR018517">
    <property type="entry name" value="tRNA_hU_synthase_CS"/>
</dbReference>
<dbReference type="CDD" id="cd02801">
    <property type="entry name" value="DUS_like_FMN"/>
    <property type="match status" value="1"/>
</dbReference>
<proteinExistence type="predicted"/>
<comment type="cofactor">
    <cofactor evidence="1">
        <name>FMN</name>
        <dbReference type="ChEBI" id="CHEBI:58210"/>
    </cofactor>
</comment>
<keyword evidence="4" id="KW-0819">tRNA processing</keyword>
<dbReference type="InterPro" id="IPR013785">
    <property type="entry name" value="Aldolase_TIM"/>
</dbReference>